<keyword evidence="3" id="KW-0547">Nucleotide-binding</keyword>
<dbReference type="GO" id="GO:0005634">
    <property type="term" value="C:nucleus"/>
    <property type="evidence" value="ECO:0007669"/>
    <property type="project" value="UniProtKB-SubCell"/>
</dbReference>
<dbReference type="GO" id="GO:0005524">
    <property type="term" value="F:ATP binding"/>
    <property type="evidence" value="ECO:0007669"/>
    <property type="project" value="UniProtKB-KW"/>
</dbReference>
<dbReference type="SUPFAM" id="SSF52540">
    <property type="entry name" value="P-loop containing nucleoside triphosphate hydrolases"/>
    <property type="match status" value="1"/>
</dbReference>
<dbReference type="OrthoDB" id="10265971at2759"/>
<dbReference type="GO" id="GO:0033314">
    <property type="term" value="P:mitotic DNA replication checkpoint signaling"/>
    <property type="evidence" value="ECO:0007669"/>
    <property type="project" value="TreeGrafter"/>
</dbReference>
<dbReference type="GeneID" id="41959685"/>
<feature type="compositionally biased region" description="Low complexity" evidence="8">
    <location>
        <begin position="118"/>
        <end position="128"/>
    </location>
</feature>
<feature type="compositionally biased region" description="Polar residues" evidence="8">
    <location>
        <begin position="826"/>
        <end position="839"/>
    </location>
</feature>
<feature type="compositionally biased region" description="Acidic residues" evidence="8">
    <location>
        <begin position="906"/>
        <end position="920"/>
    </location>
</feature>
<feature type="region of interest" description="Disordered" evidence="8">
    <location>
        <begin position="902"/>
        <end position="966"/>
    </location>
</feature>
<evidence type="ECO:0000256" key="7">
    <source>
        <dbReference type="ARBA" id="ARBA00023306"/>
    </source>
</evidence>
<keyword evidence="10" id="KW-1185">Reference proteome</keyword>
<dbReference type="InterPro" id="IPR057927">
    <property type="entry name" value="RAD24-like_helical"/>
</dbReference>
<evidence type="ECO:0000256" key="4">
    <source>
        <dbReference type="ARBA" id="ARBA00022763"/>
    </source>
</evidence>
<feature type="compositionally biased region" description="Polar residues" evidence="8">
    <location>
        <begin position="807"/>
        <end position="819"/>
    </location>
</feature>
<dbReference type="GO" id="GO:0003682">
    <property type="term" value="F:chromatin binding"/>
    <property type="evidence" value="ECO:0007669"/>
    <property type="project" value="TreeGrafter"/>
</dbReference>
<dbReference type="Gene3D" id="3.40.50.300">
    <property type="entry name" value="P-loop containing nucleotide triphosphate hydrolases"/>
    <property type="match status" value="1"/>
</dbReference>
<dbReference type="Pfam" id="PF03215">
    <property type="entry name" value="Rad17"/>
    <property type="match status" value="1"/>
</dbReference>
<comment type="subcellular location">
    <subcellularLocation>
        <location evidence="1">Nucleus</location>
    </subcellularLocation>
</comment>
<evidence type="ECO:0000256" key="3">
    <source>
        <dbReference type="ARBA" id="ARBA00022741"/>
    </source>
</evidence>
<dbReference type="Pfam" id="PF25812">
    <property type="entry name" value="RAD24_helical"/>
    <property type="match status" value="1"/>
</dbReference>
<dbReference type="InterPro" id="IPR027417">
    <property type="entry name" value="P-loop_NTPase"/>
</dbReference>
<feature type="region of interest" description="Disordered" evidence="8">
    <location>
        <begin position="366"/>
        <end position="388"/>
    </location>
</feature>
<dbReference type="InterPro" id="IPR004582">
    <property type="entry name" value="Checkpoint_prot_Rad17_Rad24"/>
</dbReference>
<keyword evidence="5" id="KW-0067">ATP-binding</keyword>
<accession>A0A6P8BC12</accession>
<dbReference type="KEGG" id="pgri:PgNI_04733"/>
<evidence type="ECO:0000256" key="5">
    <source>
        <dbReference type="ARBA" id="ARBA00022840"/>
    </source>
</evidence>
<dbReference type="GO" id="GO:0006281">
    <property type="term" value="P:DNA repair"/>
    <property type="evidence" value="ECO:0007669"/>
    <property type="project" value="InterPro"/>
</dbReference>
<evidence type="ECO:0000259" key="9">
    <source>
        <dbReference type="Pfam" id="PF25812"/>
    </source>
</evidence>
<evidence type="ECO:0000256" key="6">
    <source>
        <dbReference type="ARBA" id="ARBA00023242"/>
    </source>
</evidence>
<feature type="compositionally biased region" description="Basic residues" evidence="8">
    <location>
        <begin position="940"/>
        <end position="952"/>
    </location>
</feature>
<evidence type="ECO:0000256" key="2">
    <source>
        <dbReference type="ARBA" id="ARBA00006168"/>
    </source>
</evidence>
<feature type="compositionally biased region" description="Low complexity" evidence="8">
    <location>
        <begin position="60"/>
        <end position="97"/>
    </location>
</feature>
<feature type="region of interest" description="Disordered" evidence="8">
    <location>
        <begin position="784"/>
        <end position="855"/>
    </location>
</feature>
<dbReference type="RefSeq" id="XP_030984727.1">
    <property type="nucleotide sequence ID" value="XM_031124776.1"/>
</dbReference>
<gene>
    <name evidence="11" type="ORF">PgNI_04733</name>
</gene>
<evidence type="ECO:0000256" key="8">
    <source>
        <dbReference type="SAM" id="MobiDB-lite"/>
    </source>
</evidence>
<proteinExistence type="inferred from homology"/>
<comment type="similarity">
    <text evidence="2">Belongs to the rad17/RAD24 family.</text>
</comment>
<feature type="compositionally biased region" description="Basic residues" evidence="8">
    <location>
        <begin position="1"/>
        <end position="11"/>
    </location>
</feature>
<keyword evidence="7" id="KW-0131">Cell cycle</keyword>
<keyword evidence="4" id="KW-0227">DNA damage</keyword>
<name>A0A6P8BC12_PYRGI</name>
<protein>
    <recommendedName>
        <fullName evidence="9">Checkpoint protein RAD24-like helical bundle domain-containing protein</fullName>
    </recommendedName>
</protein>
<reference evidence="11" key="3">
    <citation type="submission" date="2025-08" db="UniProtKB">
        <authorList>
            <consortium name="RefSeq"/>
        </authorList>
    </citation>
    <scope>IDENTIFICATION</scope>
    <source>
        <strain evidence="11">NI907</strain>
    </source>
</reference>
<reference evidence="11" key="1">
    <citation type="journal article" date="2019" name="Mol. Biol. Evol.">
        <title>Blast fungal genomes show frequent chromosomal changes, gene gains and losses, and effector gene turnover.</title>
        <authorList>
            <person name="Gomez Luciano L.B."/>
            <person name="Jason Tsai I."/>
            <person name="Chuma I."/>
            <person name="Tosa Y."/>
            <person name="Chen Y.H."/>
            <person name="Li J.Y."/>
            <person name="Li M.Y."/>
            <person name="Jade Lu M.Y."/>
            <person name="Nakayashiki H."/>
            <person name="Li W.H."/>
        </authorList>
    </citation>
    <scope>NUCLEOTIDE SEQUENCE</scope>
    <source>
        <strain evidence="11">NI907</strain>
    </source>
</reference>
<feature type="domain" description="Checkpoint protein RAD24-like helical bundle" evidence="9">
    <location>
        <begin position="578"/>
        <end position="684"/>
    </location>
</feature>
<evidence type="ECO:0000256" key="1">
    <source>
        <dbReference type="ARBA" id="ARBA00004123"/>
    </source>
</evidence>
<dbReference type="PANTHER" id="PTHR12172">
    <property type="entry name" value="CELL CYCLE CHECKPOINT PROTEIN RAD17"/>
    <property type="match status" value="1"/>
</dbReference>
<dbReference type="GO" id="GO:0003689">
    <property type="term" value="F:DNA clamp loader activity"/>
    <property type="evidence" value="ECO:0007669"/>
    <property type="project" value="TreeGrafter"/>
</dbReference>
<organism evidence="10 11">
    <name type="scientific">Pyricularia grisea</name>
    <name type="common">Crabgrass-specific blast fungus</name>
    <name type="synonym">Magnaporthe grisea</name>
    <dbReference type="NCBI Taxonomy" id="148305"/>
    <lineage>
        <taxon>Eukaryota</taxon>
        <taxon>Fungi</taxon>
        <taxon>Dikarya</taxon>
        <taxon>Ascomycota</taxon>
        <taxon>Pezizomycotina</taxon>
        <taxon>Sordariomycetes</taxon>
        <taxon>Sordariomycetidae</taxon>
        <taxon>Magnaporthales</taxon>
        <taxon>Pyriculariaceae</taxon>
        <taxon>Pyricularia</taxon>
    </lineage>
</organism>
<dbReference type="AlphaFoldDB" id="A0A6P8BC12"/>
<dbReference type="PANTHER" id="PTHR12172:SF0">
    <property type="entry name" value="CELL CYCLE CHECKPOINT PROTEIN RAD17"/>
    <property type="match status" value="1"/>
</dbReference>
<sequence length="982" mass="106006">MPPPAKRRRRNLVQSDDEDQEPVQLQQPQQQQATTPTRKNSLKNFLIVSPSPNSKPARDATTSPSPTRKPTRPATTTTTTATAAAATTRSTRSGASSLSHGAAPPSFLAGPRSRGAGSRTSTKSPSTSPEKRTKRGVKVEEKGRTADLVTLFSKQAQRVKTDGKPAASRLAPSSLLQDMTSDPISEDDDDVADHKAAVSSVVGRKASKRFRDGGGSASSASSSQQQQQQAPASSATSTTSQMFRKPSRPTQAVREDDDELRPWSERFGPANLDELAVHKRKVADVRRWLEDVMDGRVRQRLLILKGAAGSGKTTTLRLLARELKCEVLEWRNPTSSYGGPGQGYQSAAAQFEDFMGRGGKFGQLDFEEDDGVPSRVPPPGKRQTPEDGGRRLMLVEEFPNTFMRSSSALAAFRNAVLGFLASNTPSLAAFGQHRQREQITPVVMIISETLLTTTSASADSFTAHRLLGPEILRHPGTGVIEFNAIAPTILSKALELVVQKEARKSGRRRTPGPQVLKRLGEIGDIRNAISSLEFLCLKGDQDADWGARVSFTKSKKGAKDLSLTKGERESLEMVSQREASLGIFHAVGKVVYNKRDDIPYPPGTEGYEAERLPSYMSHLSRPKQSLVQVDSLIDETGTDTSTFISAIHENYALSCESTGPNDPNSAVDYMNGCLDSLSDSDLLCPSWDIFFGGRGPSGSGRDLGSHVLRQDEMAFQLAVRGVLFSLPSPVKRQSAGNPARGSGDSHKMFFPTSIKLWRAKEELEGLMDMWATRMLNGEDGPLGVGTAARGQQGLTNGATAFRKPKLGTQSTSSSVGDWTTNKDTRQSSFSARSTASTQSTEKKDADGSAATPLLSLGSSARKEMLLERLPYMAHMARRRRGSLPSMGLRDLEKVVSFSGIGNSSLAEDESAAEDEGEDDGGAQPAESWATDKPTDEFSPRKKRAAAAIRPKKQTGSGGEAMLQPSALQVQKLVLSDDDIEDD</sequence>
<dbReference type="GO" id="GO:0000077">
    <property type="term" value="P:DNA damage checkpoint signaling"/>
    <property type="evidence" value="ECO:0007669"/>
    <property type="project" value="TreeGrafter"/>
</dbReference>
<evidence type="ECO:0000313" key="10">
    <source>
        <dbReference type="Proteomes" id="UP000515153"/>
    </source>
</evidence>
<feature type="compositionally biased region" description="Low complexity" evidence="8">
    <location>
        <begin position="217"/>
        <end position="241"/>
    </location>
</feature>
<feature type="region of interest" description="Disordered" evidence="8">
    <location>
        <begin position="1"/>
        <end position="265"/>
    </location>
</feature>
<keyword evidence="6" id="KW-0539">Nucleus</keyword>
<reference evidence="11" key="2">
    <citation type="submission" date="2019-10" db="EMBL/GenBank/DDBJ databases">
        <authorList>
            <consortium name="NCBI Genome Project"/>
        </authorList>
    </citation>
    <scope>NUCLEOTIDE SEQUENCE</scope>
    <source>
        <strain evidence="11">NI907</strain>
    </source>
</reference>
<dbReference type="Proteomes" id="UP000515153">
    <property type="component" value="Unplaced"/>
</dbReference>
<feature type="compositionally biased region" description="Polar residues" evidence="8">
    <location>
        <begin position="174"/>
        <end position="183"/>
    </location>
</feature>
<evidence type="ECO:0000313" key="11">
    <source>
        <dbReference type="RefSeq" id="XP_030984727.1"/>
    </source>
</evidence>
<feature type="compositionally biased region" description="Low complexity" evidence="8">
    <location>
        <begin position="22"/>
        <end position="37"/>
    </location>
</feature>